<dbReference type="KEGG" id="pvac:HC248_00067"/>
<dbReference type="AlphaFoldDB" id="A0A6H2H4P3"/>
<dbReference type="Proteomes" id="UP000502041">
    <property type="component" value="Chromosome"/>
</dbReference>
<dbReference type="Gene3D" id="1.10.260.40">
    <property type="entry name" value="lambda repressor-like DNA-binding domains"/>
    <property type="match status" value="1"/>
</dbReference>
<organism evidence="1 2">
    <name type="scientific">Polaromonas vacuolata</name>
    <dbReference type="NCBI Taxonomy" id="37448"/>
    <lineage>
        <taxon>Bacteria</taxon>
        <taxon>Pseudomonadati</taxon>
        <taxon>Pseudomonadota</taxon>
        <taxon>Betaproteobacteria</taxon>
        <taxon>Burkholderiales</taxon>
        <taxon>Comamonadaceae</taxon>
        <taxon>Polaromonas</taxon>
    </lineage>
</organism>
<dbReference type="InterPro" id="IPR010982">
    <property type="entry name" value="Lambda_DNA-bd_dom_sf"/>
</dbReference>
<gene>
    <name evidence="1" type="primary">mqsA</name>
    <name evidence="1" type="ORF">HC248_00067</name>
</gene>
<keyword evidence="2" id="KW-1185">Reference proteome</keyword>
<accession>A0A6H2H4P3</accession>
<dbReference type="RefSeq" id="WP_168920743.1">
    <property type="nucleotide sequence ID" value="NZ_CP051461.1"/>
</dbReference>
<proteinExistence type="predicted"/>
<dbReference type="GO" id="GO:0003677">
    <property type="term" value="F:DNA binding"/>
    <property type="evidence" value="ECO:0007669"/>
    <property type="project" value="InterPro"/>
</dbReference>
<evidence type="ECO:0000313" key="2">
    <source>
        <dbReference type="Proteomes" id="UP000502041"/>
    </source>
</evidence>
<protein>
    <submittedName>
        <fullName evidence="1">Antitoxin MqsA</fullName>
    </submittedName>
</protein>
<evidence type="ECO:0000313" key="1">
    <source>
        <dbReference type="EMBL" id="QJC54805.1"/>
    </source>
</evidence>
<name>A0A6H2H4P3_9BURK</name>
<reference evidence="1 2" key="1">
    <citation type="submission" date="2020-04" db="EMBL/GenBank/DDBJ databases">
        <title>Complete genome of a Psychrophilic, Marine, Gas Vacuolate Bacterium Polaromonas vacuolata KCTC 22033T.</title>
        <authorList>
            <person name="Hwang K."/>
            <person name="Kim K.M."/>
        </authorList>
    </citation>
    <scope>NUCLEOTIDE SEQUENCE [LARGE SCALE GENOMIC DNA]</scope>
    <source>
        <strain evidence="1 2">KCTC 22033</strain>
    </source>
</reference>
<sequence>MTQGQAARLFGGGPVAFTKYENDDVAQAESMDNLLRLVRRSADVFWLLAEEKAMTAALTKHMTSEPSVATHLLGK</sequence>
<dbReference type="EMBL" id="CP051461">
    <property type="protein sequence ID" value="QJC54805.1"/>
    <property type="molecule type" value="Genomic_DNA"/>
</dbReference>